<dbReference type="CDD" id="cd15482">
    <property type="entry name" value="Sialidase_non-viral"/>
    <property type="match status" value="1"/>
</dbReference>
<dbReference type="SUPFAM" id="SSF49299">
    <property type="entry name" value="PKD domain"/>
    <property type="match status" value="1"/>
</dbReference>
<dbReference type="SUPFAM" id="SSF49899">
    <property type="entry name" value="Concanavalin A-like lectins/glucanases"/>
    <property type="match status" value="1"/>
</dbReference>
<dbReference type="Pfam" id="PF15902">
    <property type="entry name" value="Sortilin-Vps10"/>
    <property type="match status" value="1"/>
</dbReference>
<dbReference type="CDD" id="cd00146">
    <property type="entry name" value="PKD"/>
    <property type="match status" value="1"/>
</dbReference>
<sequence>MALLCFVSCNNKVSESVSDSDYPIWIEMMEEPDVNMNDARLAFDAYWANHTHHKGDRSKQFERWYAIQSKRLDESGHVISPTVVKKEFQRMRSYVGGNQEGQWFNYGPLRVGPRPNGDQRDGGRVKHISFHPEDLDTYYISCFKSGSFKTENGGKTWTPLTDHLIEETYISAVDPSDPETIYLGSNLGVLKSTDGGNTWDETGLTTEKTKGLLIKSDEPDVILAGNDSGIFKSEDGGVHFMNVLTAPFVEEIKSHPEHPEILYAGTNGNPSQFFRSEDGGDTWTEIEFEKGAFMKIATTKAKPNYVYVINSRDHLGDDSFEGVYLSKDSGQTFTKQSGQSPCITGYSSAGEISRGQPNYNLFIVADQEDENLIYAGGVKAWKSTDGGVSWTQSFDQVTTLGFGLHLDQLSWAYQPGTNKLFAVNDGGIYFLNEDNLFEPITDGLPIAEVWECTQSQTNRSNVAGGTFHCGIKLNRGGSWYSPWGGDEATVLFDYSDDNYAYHFKYDKIHRSTDGGFSFQRINSTTANRGYYTGTGVLDKSDVNVLYVGLFEVERTQNARAENTQDVSWTKISTFGGNQRIEKIEQADANHEIMYVSREGNRFFRSENVRSAQPTFTDITSKLPASGKVTDIATHPTNDGIVYILLGSKIYKSEDKGETWKNISDGLPGVALLEMILDKSSDEGIYVGTDIGVYYKDNSMSEWIDYSKGLPVIRVAGMDIYYGESRTESLLTIATDGRGFWRSMLYGEEAVKPNADFSSEQEVIIKGNSMKFKDESSGNPIRWEWEFEGGNPSKSNDESPVIFYDEIGKYKVKLKVFTTSDTSSIEKTDFIEVTEHMGMGNLQAHYTFDATTADSSSYQRNLAEVGNFTPMYVRDKNNNYLSALELPGKTGNYLTNSYKGIGGNGPRTVTAWIKTSTVGSRKTIVSWGENLSGEMFNVMVHNGNIRVEAGSCNVQNANSEVTRLDNNEWRHIAVTYDPDNGALLKDIKLYIDGKHYENQPDSGESYNSESISINTDAKVNNIQIGNASYNGSYFWIGELDDIRVYDIALDQVQIEEIMNDILVHTKDYAFSRSISISPNPVQDQVIIKTDIDEEFTVKVFSQSGVMVKDQKFNGRSSILNLSKITPGIYFVQVNTATSKSCKKIIKQ</sequence>
<dbReference type="Gene3D" id="2.130.10.10">
    <property type="entry name" value="YVTN repeat-like/Quinoprotein amine dehydrogenase"/>
    <property type="match status" value="4"/>
</dbReference>
<dbReference type="InterPro" id="IPR000601">
    <property type="entry name" value="PKD_dom"/>
</dbReference>
<keyword evidence="1" id="KW-0677">Repeat</keyword>
<dbReference type="Pfam" id="PF18911">
    <property type="entry name" value="PKD_4"/>
    <property type="match status" value="1"/>
</dbReference>
<dbReference type="InterPro" id="IPR015943">
    <property type="entry name" value="WD40/YVTN_repeat-like_dom_sf"/>
</dbReference>
<reference evidence="3" key="1">
    <citation type="journal article" date="2014" name="Int. J. Syst. Evol. Microbiol.">
        <title>Complete genome sequence of Corynebacterium casei LMG S-19264T (=DSM 44701T), isolated from a smear-ripened cheese.</title>
        <authorList>
            <consortium name="US DOE Joint Genome Institute (JGI-PGF)"/>
            <person name="Walter F."/>
            <person name="Albersmeier A."/>
            <person name="Kalinowski J."/>
            <person name="Ruckert C."/>
        </authorList>
    </citation>
    <scope>NUCLEOTIDE SEQUENCE</scope>
    <source>
        <strain evidence="3">NBRC 108769</strain>
    </source>
</reference>
<dbReference type="InterPro" id="IPR022409">
    <property type="entry name" value="PKD/Chitinase_dom"/>
</dbReference>
<dbReference type="GO" id="GO:0004553">
    <property type="term" value="F:hydrolase activity, hydrolyzing O-glycosyl compounds"/>
    <property type="evidence" value="ECO:0007669"/>
    <property type="project" value="UniProtKB-ARBA"/>
</dbReference>
<dbReference type="SUPFAM" id="SSF110296">
    <property type="entry name" value="Oligoxyloglucan reducing end-specific cellobiohydrolase"/>
    <property type="match status" value="3"/>
</dbReference>
<feature type="domain" description="PKD" evidence="2">
    <location>
        <begin position="752"/>
        <end position="833"/>
    </location>
</feature>
<dbReference type="NCBIfam" id="TIGR04183">
    <property type="entry name" value="Por_Secre_tail"/>
    <property type="match status" value="1"/>
</dbReference>
<dbReference type="Gene3D" id="2.60.120.200">
    <property type="match status" value="1"/>
</dbReference>
<dbReference type="Gene3D" id="2.60.40.10">
    <property type="entry name" value="Immunoglobulins"/>
    <property type="match status" value="1"/>
</dbReference>
<dbReference type="SMART" id="SM00089">
    <property type="entry name" value="PKD"/>
    <property type="match status" value="1"/>
</dbReference>
<dbReference type="GO" id="GO:0010411">
    <property type="term" value="P:xyloglucan metabolic process"/>
    <property type="evidence" value="ECO:0007669"/>
    <property type="project" value="TreeGrafter"/>
</dbReference>
<evidence type="ECO:0000313" key="4">
    <source>
        <dbReference type="Proteomes" id="UP001156666"/>
    </source>
</evidence>
<keyword evidence="4" id="KW-1185">Reference proteome</keyword>
<dbReference type="PANTHER" id="PTHR43739">
    <property type="entry name" value="XYLOGLUCANASE (EUROFUNG)"/>
    <property type="match status" value="1"/>
</dbReference>
<dbReference type="Pfam" id="PF13385">
    <property type="entry name" value="Laminin_G_3"/>
    <property type="match status" value="1"/>
</dbReference>
<organism evidence="3 4">
    <name type="scientific">Portibacter lacus</name>
    <dbReference type="NCBI Taxonomy" id="1099794"/>
    <lineage>
        <taxon>Bacteria</taxon>
        <taxon>Pseudomonadati</taxon>
        <taxon>Bacteroidota</taxon>
        <taxon>Saprospiria</taxon>
        <taxon>Saprospirales</taxon>
        <taxon>Haliscomenobacteraceae</taxon>
        <taxon>Portibacter</taxon>
    </lineage>
</organism>
<dbReference type="Pfam" id="PF18962">
    <property type="entry name" value="Por_Secre_tail"/>
    <property type="match status" value="1"/>
</dbReference>
<gene>
    <name evidence="3" type="ORF">GCM10007940_35040</name>
</gene>
<evidence type="ECO:0000259" key="2">
    <source>
        <dbReference type="PROSITE" id="PS50093"/>
    </source>
</evidence>
<dbReference type="InterPro" id="IPR031778">
    <property type="entry name" value="Sortilin_N"/>
</dbReference>
<name>A0AA37SVK5_9BACT</name>
<keyword evidence="3" id="KW-0378">Hydrolase</keyword>
<dbReference type="EMBL" id="BSOH01000023">
    <property type="protein sequence ID" value="GLR18888.1"/>
    <property type="molecule type" value="Genomic_DNA"/>
</dbReference>
<reference evidence="3" key="2">
    <citation type="submission" date="2023-01" db="EMBL/GenBank/DDBJ databases">
        <title>Draft genome sequence of Portibacter lacus strain NBRC 108769.</title>
        <authorList>
            <person name="Sun Q."/>
            <person name="Mori K."/>
        </authorList>
    </citation>
    <scope>NUCLEOTIDE SEQUENCE</scope>
    <source>
        <strain evidence="3">NBRC 108769</strain>
    </source>
</reference>
<dbReference type="InterPro" id="IPR013783">
    <property type="entry name" value="Ig-like_fold"/>
</dbReference>
<dbReference type="InterPro" id="IPR026444">
    <property type="entry name" value="Secre_tail"/>
</dbReference>
<dbReference type="InterPro" id="IPR013320">
    <property type="entry name" value="ConA-like_dom_sf"/>
</dbReference>
<protein>
    <submittedName>
        <fullName evidence="3">Glycosyl hydrolase</fullName>
    </submittedName>
</protein>
<dbReference type="InterPro" id="IPR035986">
    <property type="entry name" value="PKD_dom_sf"/>
</dbReference>
<evidence type="ECO:0000313" key="3">
    <source>
        <dbReference type="EMBL" id="GLR18888.1"/>
    </source>
</evidence>
<comment type="caution">
    <text evidence="3">The sequence shown here is derived from an EMBL/GenBank/DDBJ whole genome shotgun (WGS) entry which is preliminary data.</text>
</comment>
<dbReference type="PANTHER" id="PTHR43739:SF5">
    <property type="entry name" value="EXO-ALPHA-SIALIDASE"/>
    <property type="match status" value="1"/>
</dbReference>
<evidence type="ECO:0000256" key="1">
    <source>
        <dbReference type="ARBA" id="ARBA00022737"/>
    </source>
</evidence>
<dbReference type="InterPro" id="IPR052025">
    <property type="entry name" value="Xyloglucanase_GH74"/>
</dbReference>
<dbReference type="Proteomes" id="UP001156666">
    <property type="component" value="Unassembled WGS sequence"/>
</dbReference>
<proteinExistence type="predicted"/>
<dbReference type="PROSITE" id="PS50093">
    <property type="entry name" value="PKD"/>
    <property type="match status" value="1"/>
</dbReference>
<accession>A0AA37SVK5</accession>
<dbReference type="AlphaFoldDB" id="A0AA37SVK5"/>